<organism evidence="2 3">
    <name type="scientific">Hymenobacter guriensis</name>
    <dbReference type="NCBI Taxonomy" id="2793065"/>
    <lineage>
        <taxon>Bacteria</taxon>
        <taxon>Pseudomonadati</taxon>
        <taxon>Bacteroidota</taxon>
        <taxon>Cytophagia</taxon>
        <taxon>Cytophagales</taxon>
        <taxon>Hymenobacteraceae</taxon>
        <taxon>Hymenobacter</taxon>
    </lineage>
</organism>
<comment type="caution">
    <text evidence="2">The sequence shown here is derived from an EMBL/GenBank/DDBJ whole genome shotgun (WGS) entry which is preliminary data.</text>
</comment>
<keyword evidence="1" id="KW-0812">Transmembrane</keyword>
<proteinExistence type="predicted"/>
<dbReference type="RefSeq" id="WP_196954905.1">
    <property type="nucleotide sequence ID" value="NZ_JADWYK010000005.1"/>
</dbReference>
<dbReference type="Proteomes" id="UP000601099">
    <property type="component" value="Unassembled WGS sequence"/>
</dbReference>
<evidence type="ECO:0000256" key="1">
    <source>
        <dbReference type="SAM" id="Phobius"/>
    </source>
</evidence>
<feature type="transmembrane region" description="Helical" evidence="1">
    <location>
        <begin position="66"/>
        <end position="86"/>
    </location>
</feature>
<dbReference type="EMBL" id="JADWYK010000005">
    <property type="protein sequence ID" value="MBG8553880.1"/>
    <property type="molecule type" value="Genomic_DNA"/>
</dbReference>
<evidence type="ECO:0000313" key="3">
    <source>
        <dbReference type="Proteomes" id="UP000601099"/>
    </source>
</evidence>
<keyword evidence="1" id="KW-1133">Transmembrane helix</keyword>
<accession>A0ABS0L190</accession>
<name>A0ABS0L190_9BACT</name>
<keyword evidence="3" id="KW-1185">Reference proteome</keyword>
<sequence>MEQQEPPTPPEKSTSQLLGLVVAINFGALLVLGSLGGIVGMLALPVLNVLVGIILLFGPQKKLGKVLLISGLVVALLGLGTCALILSNLNFNGH</sequence>
<keyword evidence="1" id="KW-0472">Membrane</keyword>
<evidence type="ECO:0000313" key="2">
    <source>
        <dbReference type="EMBL" id="MBG8553880.1"/>
    </source>
</evidence>
<gene>
    <name evidence="2" type="ORF">I5L79_10000</name>
</gene>
<evidence type="ECO:0008006" key="4">
    <source>
        <dbReference type="Google" id="ProtNLM"/>
    </source>
</evidence>
<reference evidence="2 3" key="1">
    <citation type="submission" date="2020-11" db="EMBL/GenBank/DDBJ databases">
        <title>Hymenobacter sp.</title>
        <authorList>
            <person name="Kim M.K."/>
        </authorList>
    </citation>
    <scope>NUCLEOTIDE SEQUENCE [LARGE SCALE GENOMIC DNA]</scope>
    <source>
        <strain evidence="2 3">BT594</strain>
    </source>
</reference>
<protein>
    <recommendedName>
        <fullName evidence="4">DUF4190 domain-containing protein</fullName>
    </recommendedName>
</protein>
<feature type="transmembrane region" description="Helical" evidence="1">
    <location>
        <begin position="41"/>
        <end position="59"/>
    </location>
</feature>
<feature type="transmembrane region" description="Helical" evidence="1">
    <location>
        <begin position="17"/>
        <end position="35"/>
    </location>
</feature>